<dbReference type="EMBL" id="JAIWYP010000001">
    <property type="protein sequence ID" value="KAH3893024.1"/>
    <property type="molecule type" value="Genomic_DNA"/>
</dbReference>
<feature type="region of interest" description="Disordered" evidence="1">
    <location>
        <begin position="117"/>
        <end position="192"/>
    </location>
</feature>
<dbReference type="Proteomes" id="UP000828390">
    <property type="component" value="Unassembled WGS sequence"/>
</dbReference>
<feature type="compositionally biased region" description="Basic and acidic residues" evidence="1">
    <location>
        <begin position="150"/>
        <end position="179"/>
    </location>
</feature>
<feature type="compositionally biased region" description="Basic and acidic residues" evidence="1">
    <location>
        <begin position="117"/>
        <end position="142"/>
    </location>
</feature>
<evidence type="ECO:0000256" key="1">
    <source>
        <dbReference type="SAM" id="MobiDB-lite"/>
    </source>
</evidence>
<evidence type="ECO:0000313" key="2">
    <source>
        <dbReference type="EMBL" id="KAH3893024.1"/>
    </source>
</evidence>
<protein>
    <submittedName>
        <fullName evidence="2">Uncharacterized protein</fullName>
    </submittedName>
</protein>
<accession>A0A9D4S569</accession>
<evidence type="ECO:0000313" key="3">
    <source>
        <dbReference type="Proteomes" id="UP000828390"/>
    </source>
</evidence>
<keyword evidence="3" id="KW-1185">Reference proteome</keyword>
<name>A0A9D4S569_DREPO</name>
<reference evidence="2" key="2">
    <citation type="submission" date="2020-11" db="EMBL/GenBank/DDBJ databases">
        <authorList>
            <person name="McCartney M.A."/>
            <person name="Auch B."/>
            <person name="Kono T."/>
            <person name="Mallez S."/>
            <person name="Becker A."/>
            <person name="Gohl D.M."/>
            <person name="Silverstein K.A.T."/>
            <person name="Koren S."/>
            <person name="Bechman K.B."/>
            <person name="Herman A."/>
            <person name="Abrahante J.E."/>
            <person name="Garbe J."/>
        </authorList>
    </citation>
    <scope>NUCLEOTIDE SEQUENCE</scope>
    <source>
        <strain evidence="2">Duluth1</strain>
        <tissue evidence="2">Whole animal</tissue>
    </source>
</reference>
<proteinExistence type="predicted"/>
<gene>
    <name evidence="2" type="ORF">DPMN_017163</name>
</gene>
<feature type="compositionally biased region" description="Basic residues" evidence="1">
    <location>
        <begin position="182"/>
        <end position="192"/>
    </location>
</feature>
<comment type="caution">
    <text evidence="2">The sequence shown here is derived from an EMBL/GenBank/DDBJ whole genome shotgun (WGS) entry which is preliminary data.</text>
</comment>
<dbReference type="AlphaFoldDB" id="A0A9D4S569"/>
<sequence>MRRRQGNGLNTRNVFRKTCRPNYCKSWPVICVTRKYHTWSCVRNWRDNSLLRSKLKAANNWTVVPINEKKGYTRPVEGVHVSKGCTVINLCPPHLQCQHVVPKRFLDKEERRRAEREARERRGEARERDRGERRERERERRASRARARERRASERSAERARAERDARRARARGAREPPTRARGARARSRARL</sequence>
<reference evidence="2" key="1">
    <citation type="journal article" date="2019" name="bioRxiv">
        <title>The Genome of the Zebra Mussel, Dreissena polymorpha: A Resource for Invasive Species Research.</title>
        <authorList>
            <person name="McCartney M.A."/>
            <person name="Auch B."/>
            <person name="Kono T."/>
            <person name="Mallez S."/>
            <person name="Zhang Y."/>
            <person name="Obille A."/>
            <person name="Becker A."/>
            <person name="Abrahante J.E."/>
            <person name="Garbe J."/>
            <person name="Badalamenti J.P."/>
            <person name="Herman A."/>
            <person name="Mangelson H."/>
            <person name="Liachko I."/>
            <person name="Sullivan S."/>
            <person name="Sone E.D."/>
            <person name="Koren S."/>
            <person name="Silverstein K.A.T."/>
            <person name="Beckman K.B."/>
            <person name="Gohl D.M."/>
        </authorList>
    </citation>
    <scope>NUCLEOTIDE SEQUENCE</scope>
    <source>
        <strain evidence="2">Duluth1</strain>
        <tissue evidence="2">Whole animal</tissue>
    </source>
</reference>
<organism evidence="2 3">
    <name type="scientific">Dreissena polymorpha</name>
    <name type="common">Zebra mussel</name>
    <name type="synonym">Mytilus polymorpha</name>
    <dbReference type="NCBI Taxonomy" id="45954"/>
    <lineage>
        <taxon>Eukaryota</taxon>
        <taxon>Metazoa</taxon>
        <taxon>Spiralia</taxon>
        <taxon>Lophotrochozoa</taxon>
        <taxon>Mollusca</taxon>
        <taxon>Bivalvia</taxon>
        <taxon>Autobranchia</taxon>
        <taxon>Heteroconchia</taxon>
        <taxon>Euheterodonta</taxon>
        <taxon>Imparidentia</taxon>
        <taxon>Neoheterodontei</taxon>
        <taxon>Myida</taxon>
        <taxon>Dreissenoidea</taxon>
        <taxon>Dreissenidae</taxon>
        <taxon>Dreissena</taxon>
    </lineage>
</organism>